<dbReference type="Gene3D" id="1.25.10.10">
    <property type="entry name" value="Leucine-rich Repeat Variant"/>
    <property type="match status" value="3"/>
</dbReference>
<protein>
    <recommendedName>
        <fullName evidence="1">HEAT repeat-containing protein 6</fullName>
    </recommendedName>
</protein>
<dbReference type="Pfam" id="PF13251">
    <property type="entry name" value="DUF4042"/>
    <property type="match status" value="1"/>
</dbReference>
<dbReference type="InterPro" id="IPR016024">
    <property type="entry name" value="ARM-type_fold"/>
</dbReference>
<evidence type="ECO:0000259" key="3">
    <source>
        <dbReference type="Pfam" id="PF13251"/>
    </source>
</evidence>
<sequence length="1058" mass="117628">MDIVHSQRALLQECYSRLQVQDGFDPSETRKVLDDLNACNYSIQFINSRDADVLLTKLVGLVPVQDDELVSRLCQLVHYICSTQKVTLETDSLHKILEYIIGFFHLCNVWALPNAISSCAALLYGNVSRAEPFWDRLLGHGGSFETFLSPAELDSNVKLAALKAVRIISFRLPEEPYISNDHTMHLVDLLLGVITEANYAEPILRAEVLACALRCLENIFAAKWPFPTNQLGRLLGILKYHLFYGIPGQKSRPNFNLLPSPLCTHLSAVVVKEEDHEQPTQSPAPKRKNRRRRTKKANDKLEDSARDGSGDRSPTQQQPPWKKASSSESEFSDSEGGQVARLRYLQSCVRRNSYLTLRAIVKVTENKEMFSYLLNFLPDVPVTIGPPQTQTILLTILKDPNLQVRKVALDLLTDFVTYYKPFLAIAADSGTHKASFTPLSATVAAILGEIHRCLHLALIAENSLALIIQLLKCLSDVVVGSPYHRLKPGLLTRLVTDVSSFVNHKDGQIQVASLTALGSVVGRVTPCVGEVEQILKGHLLPGSKAQEMSSGPATDCWLVKVCTAKVLADVPENVRVSMTVVRVEALQVLTQVCRNHFRFILSSVEDVVAVIKMCLSDPHEAIKLHSVKLLEEFSRKLSEMLASCKDEPQYHRLLQIGSSLWLDCALCGTFQSFMQDTSQVVLQTETCNCLASVGPDIWDTLPENRKVLCITLLLGLARAPVNGETREDEISVRMASVRTLGILCCYPSLREDILFLMDVGDIIIDALKDTEIRIKASWTLSNFAETLLELRKNNSSVIAEVPHTFLCAVGNATNALQNDKNQVRANAVRALGCLLYFLTPENIKHESIQDFAREAVNVLLKSLQATLMKVRWNACYAIGSALDNSDLIGGNIIDTAPLFNGLLVSLRNCVNFKVRIRAAAALTVPSSRATYGDMFTNILQGILTALAATEESVDYKELQHQEKLREQLCLSICHLLAMMEDRDIGEVEPLVIDNEEYTRESFRKVAAKQCLLQPIRRAHRAVEAVGKAEKLQAFINTLVAELKDSFDLSAHISNMDIR</sequence>
<dbReference type="EMBL" id="GGLE01005295">
    <property type="protein sequence ID" value="MBY09421.1"/>
    <property type="molecule type" value="Transcribed_RNA"/>
</dbReference>
<feature type="region of interest" description="Disordered" evidence="2">
    <location>
        <begin position="273"/>
        <end position="334"/>
    </location>
</feature>
<evidence type="ECO:0000256" key="1">
    <source>
        <dbReference type="ARBA" id="ARBA00015263"/>
    </source>
</evidence>
<feature type="compositionally biased region" description="Basic residues" evidence="2">
    <location>
        <begin position="285"/>
        <end position="295"/>
    </location>
</feature>
<dbReference type="AlphaFoldDB" id="A0A2R5LIU5"/>
<evidence type="ECO:0000256" key="2">
    <source>
        <dbReference type="SAM" id="MobiDB-lite"/>
    </source>
</evidence>
<dbReference type="InterPro" id="IPR025283">
    <property type="entry name" value="DUF4042"/>
</dbReference>
<dbReference type="SUPFAM" id="SSF48371">
    <property type="entry name" value="ARM repeat"/>
    <property type="match status" value="1"/>
</dbReference>
<feature type="compositionally biased region" description="Basic and acidic residues" evidence="2">
    <location>
        <begin position="296"/>
        <end position="310"/>
    </location>
</feature>
<dbReference type="InterPro" id="IPR011989">
    <property type="entry name" value="ARM-like"/>
</dbReference>
<organism evidence="4">
    <name type="scientific">Ornithodoros turicata</name>
    <dbReference type="NCBI Taxonomy" id="34597"/>
    <lineage>
        <taxon>Eukaryota</taxon>
        <taxon>Metazoa</taxon>
        <taxon>Ecdysozoa</taxon>
        <taxon>Arthropoda</taxon>
        <taxon>Chelicerata</taxon>
        <taxon>Arachnida</taxon>
        <taxon>Acari</taxon>
        <taxon>Parasitiformes</taxon>
        <taxon>Ixodida</taxon>
        <taxon>Ixodoidea</taxon>
        <taxon>Argasidae</taxon>
        <taxon>Ornithodorinae</taxon>
        <taxon>Ornithodoros</taxon>
    </lineage>
</organism>
<dbReference type="PANTHER" id="PTHR13366:SF0">
    <property type="entry name" value="HEAT REPEAT-CONTAINING PROTEIN 6"/>
    <property type="match status" value="1"/>
</dbReference>
<name>A0A2R5LIU5_9ACAR</name>
<dbReference type="PANTHER" id="PTHR13366">
    <property type="entry name" value="MALARIA ANTIGEN-RELATED"/>
    <property type="match status" value="1"/>
</dbReference>
<evidence type="ECO:0000313" key="4">
    <source>
        <dbReference type="EMBL" id="MBY09421.1"/>
    </source>
</evidence>
<dbReference type="InterPro" id="IPR052107">
    <property type="entry name" value="HEAT6"/>
</dbReference>
<feature type="domain" description="DUF4042" evidence="3">
    <location>
        <begin position="349"/>
        <end position="523"/>
    </location>
</feature>
<reference evidence="4" key="1">
    <citation type="submission" date="2018-03" db="EMBL/GenBank/DDBJ databases">
        <title>The relapsing fever spirochete Borrelia turicatae persists in the highly oxidative environment of its soft-bodied tick vector.</title>
        <authorList>
            <person name="Bourret T.J."/>
            <person name="Boyle W.K."/>
            <person name="Valenzuela J.G."/>
            <person name="Oliveira F."/>
            <person name="Lopez J.E."/>
        </authorList>
    </citation>
    <scope>NUCLEOTIDE SEQUENCE</scope>
    <source>
        <strain evidence="4">Kansas strain/isolate</strain>
        <tissue evidence="4">Salivary glands</tissue>
    </source>
</reference>
<accession>A0A2R5LIU5</accession>
<proteinExistence type="predicted"/>